<accession>A0ACB6R670</accession>
<name>A0ACB6R670_9PLEO</name>
<gene>
    <name evidence="1" type="ORF">BDR25DRAFT_384036</name>
</gene>
<evidence type="ECO:0000313" key="1">
    <source>
        <dbReference type="EMBL" id="KAF2474656.1"/>
    </source>
</evidence>
<dbReference type="Proteomes" id="UP000799755">
    <property type="component" value="Unassembled WGS sequence"/>
</dbReference>
<reference evidence="1" key="1">
    <citation type="journal article" date="2020" name="Stud. Mycol.">
        <title>101 Dothideomycetes genomes: a test case for predicting lifestyles and emergence of pathogens.</title>
        <authorList>
            <person name="Haridas S."/>
            <person name="Albert R."/>
            <person name="Binder M."/>
            <person name="Bloem J."/>
            <person name="Labutti K."/>
            <person name="Salamov A."/>
            <person name="Andreopoulos B."/>
            <person name="Baker S."/>
            <person name="Barry K."/>
            <person name="Bills G."/>
            <person name="Bluhm B."/>
            <person name="Cannon C."/>
            <person name="Castanera R."/>
            <person name="Culley D."/>
            <person name="Daum C."/>
            <person name="Ezra D."/>
            <person name="Gonzalez J."/>
            <person name="Henrissat B."/>
            <person name="Kuo A."/>
            <person name="Liang C."/>
            <person name="Lipzen A."/>
            <person name="Lutzoni F."/>
            <person name="Magnuson J."/>
            <person name="Mondo S."/>
            <person name="Nolan M."/>
            <person name="Ohm R."/>
            <person name="Pangilinan J."/>
            <person name="Park H.-J."/>
            <person name="Ramirez L."/>
            <person name="Alfaro M."/>
            <person name="Sun H."/>
            <person name="Tritt A."/>
            <person name="Yoshinaga Y."/>
            <person name="Zwiers L.-H."/>
            <person name="Turgeon B."/>
            <person name="Goodwin S."/>
            <person name="Spatafora J."/>
            <person name="Crous P."/>
            <person name="Grigoriev I."/>
        </authorList>
    </citation>
    <scope>NUCLEOTIDE SEQUENCE</scope>
    <source>
        <strain evidence="1">ATCC 200398</strain>
    </source>
</reference>
<sequence>MLDVIASPLISKSDFDAACDELSRLFAERHNLQSEWLSVDVHDRNDTRFLRIMKPLCTRVDVALGDSQEQSDERELMEYDEEALEPSPSHQGVVVEYDIVFSPSFQVPVLYFNIKDLLFRFPPTMDTLYRHLIPLQFRSQAEKAGVIGGITLTDHPLTNAPVFFVHPCQTVSILGASRGKEELTPIEFLMLWISAMGGCVGLHLPIALAEK</sequence>
<dbReference type="EMBL" id="MU003497">
    <property type="protein sequence ID" value="KAF2474656.1"/>
    <property type="molecule type" value="Genomic_DNA"/>
</dbReference>
<organism evidence="1 2">
    <name type="scientific">Lindgomyces ingoldianus</name>
    <dbReference type="NCBI Taxonomy" id="673940"/>
    <lineage>
        <taxon>Eukaryota</taxon>
        <taxon>Fungi</taxon>
        <taxon>Dikarya</taxon>
        <taxon>Ascomycota</taxon>
        <taxon>Pezizomycotina</taxon>
        <taxon>Dothideomycetes</taxon>
        <taxon>Pleosporomycetidae</taxon>
        <taxon>Pleosporales</taxon>
        <taxon>Lindgomycetaceae</taxon>
        <taxon>Lindgomyces</taxon>
    </lineage>
</organism>
<protein>
    <submittedName>
        <fullName evidence="1">Uncharacterized protein</fullName>
    </submittedName>
</protein>
<keyword evidence="2" id="KW-1185">Reference proteome</keyword>
<evidence type="ECO:0000313" key="2">
    <source>
        <dbReference type="Proteomes" id="UP000799755"/>
    </source>
</evidence>
<comment type="caution">
    <text evidence="1">The sequence shown here is derived from an EMBL/GenBank/DDBJ whole genome shotgun (WGS) entry which is preliminary data.</text>
</comment>
<proteinExistence type="predicted"/>